<evidence type="ECO:0000313" key="4">
    <source>
        <dbReference type="EMBL" id="MEE6186933.1"/>
    </source>
</evidence>
<evidence type="ECO:0000313" key="5">
    <source>
        <dbReference type="Proteomes" id="UP001357452"/>
    </source>
</evidence>
<evidence type="ECO:0000256" key="1">
    <source>
        <dbReference type="ARBA" id="ARBA00022729"/>
    </source>
</evidence>
<keyword evidence="1 2" id="KW-0732">Signal</keyword>
<dbReference type="Proteomes" id="UP001357452">
    <property type="component" value="Unassembled WGS sequence"/>
</dbReference>
<dbReference type="RefSeq" id="WP_330974342.1">
    <property type="nucleotide sequence ID" value="NZ_JAZGLY010000003.1"/>
</dbReference>
<accession>A0ABU7RG37</accession>
<name>A0ABU7RG37_9BACT</name>
<feature type="signal peptide" evidence="2">
    <location>
        <begin position="1"/>
        <end position="20"/>
    </location>
</feature>
<evidence type="ECO:0000256" key="2">
    <source>
        <dbReference type="SAM" id="SignalP"/>
    </source>
</evidence>
<protein>
    <submittedName>
        <fullName evidence="4">Porin family protein</fullName>
    </submittedName>
</protein>
<reference evidence="4 5" key="1">
    <citation type="submission" date="2024-01" db="EMBL/GenBank/DDBJ databases">
        <title>Niabella digestum sp. nov., isolated from waste digestion system.</title>
        <authorList>
            <person name="Zhang L."/>
        </authorList>
    </citation>
    <scope>NUCLEOTIDE SEQUENCE [LARGE SCALE GENOMIC DNA]</scope>
    <source>
        <strain evidence="4 5">A18</strain>
    </source>
</reference>
<comment type="caution">
    <text evidence="4">The sequence shown here is derived from an EMBL/GenBank/DDBJ whole genome shotgun (WGS) entry which is preliminary data.</text>
</comment>
<dbReference type="EMBL" id="JAZGLY010000003">
    <property type="protein sequence ID" value="MEE6186933.1"/>
    <property type="molecule type" value="Genomic_DNA"/>
</dbReference>
<evidence type="ECO:0000259" key="3">
    <source>
        <dbReference type="Pfam" id="PF13505"/>
    </source>
</evidence>
<keyword evidence="5" id="KW-1185">Reference proteome</keyword>
<dbReference type="Pfam" id="PF13505">
    <property type="entry name" value="OMP_b-brl"/>
    <property type="match status" value="1"/>
</dbReference>
<organism evidence="4 5">
    <name type="scientific">Niabella digestorum</name>
    <dbReference type="NCBI Taxonomy" id="3117701"/>
    <lineage>
        <taxon>Bacteria</taxon>
        <taxon>Pseudomonadati</taxon>
        <taxon>Bacteroidota</taxon>
        <taxon>Chitinophagia</taxon>
        <taxon>Chitinophagales</taxon>
        <taxon>Chitinophagaceae</taxon>
        <taxon>Niabella</taxon>
    </lineage>
</organism>
<feature type="chain" id="PRO_5045333589" evidence="2">
    <location>
        <begin position="21"/>
        <end position="208"/>
    </location>
</feature>
<feature type="domain" description="Outer membrane protein beta-barrel" evidence="3">
    <location>
        <begin position="12"/>
        <end position="208"/>
    </location>
</feature>
<sequence length="208" mass="22453">MQLKQLLFGGLFFAAFSVAAVPSHAQAGRLGLNAGVNFATIAGKDAEDMKLRTGFQAGVTYDFNLGNYLVLQPGVLYVQNGATSKVGEVENMQLNYVQVPVTFQFQPTLGNGNLLLGVGPYIGLGVGKVKMGGTNEGVDWSIKYHWDDIFGGEELRKFDAGGKLLVGYQLGMGLSFNLNFNRGLVKLNPNSESKFYNTAFGLTVGYKF</sequence>
<proteinExistence type="predicted"/>
<gene>
    <name evidence="4" type="ORF">V2H41_06575</name>
</gene>
<dbReference type="InterPro" id="IPR027385">
    <property type="entry name" value="Beta-barrel_OMP"/>
</dbReference>